<dbReference type="EMBL" id="FZQP02006915">
    <property type="protein sequence ID" value="VVD04953.1"/>
    <property type="molecule type" value="Genomic_DNA"/>
</dbReference>
<dbReference type="AlphaFoldDB" id="A0A5E4R5Y6"/>
<proteinExistence type="predicted"/>
<feature type="compositionally biased region" description="Basic and acidic residues" evidence="1">
    <location>
        <begin position="44"/>
        <end position="54"/>
    </location>
</feature>
<evidence type="ECO:0000313" key="3">
    <source>
        <dbReference type="Proteomes" id="UP000324832"/>
    </source>
</evidence>
<evidence type="ECO:0000313" key="2">
    <source>
        <dbReference type="EMBL" id="VVD04953.1"/>
    </source>
</evidence>
<organism evidence="2 3">
    <name type="scientific">Leptidea sinapis</name>
    <dbReference type="NCBI Taxonomy" id="189913"/>
    <lineage>
        <taxon>Eukaryota</taxon>
        <taxon>Metazoa</taxon>
        <taxon>Ecdysozoa</taxon>
        <taxon>Arthropoda</taxon>
        <taxon>Hexapoda</taxon>
        <taxon>Insecta</taxon>
        <taxon>Pterygota</taxon>
        <taxon>Neoptera</taxon>
        <taxon>Endopterygota</taxon>
        <taxon>Lepidoptera</taxon>
        <taxon>Glossata</taxon>
        <taxon>Ditrysia</taxon>
        <taxon>Papilionoidea</taxon>
        <taxon>Pieridae</taxon>
        <taxon>Dismorphiinae</taxon>
        <taxon>Leptidea</taxon>
    </lineage>
</organism>
<protein>
    <submittedName>
        <fullName evidence="2">Uncharacterized protein</fullName>
    </submittedName>
</protein>
<reference evidence="2 3" key="1">
    <citation type="submission" date="2017-07" db="EMBL/GenBank/DDBJ databases">
        <authorList>
            <person name="Talla V."/>
            <person name="Backstrom N."/>
        </authorList>
    </citation>
    <scope>NUCLEOTIDE SEQUENCE [LARGE SCALE GENOMIC DNA]</scope>
</reference>
<name>A0A5E4R5Y6_9NEOP</name>
<gene>
    <name evidence="2" type="ORF">LSINAPIS_LOCUS14599</name>
</gene>
<sequence>MAAMFMCSKCHRRPQCLHKYDEKHLRQCEICKCVDNETTTNKKHNADNSKDKHTQTNHPDAPNSMILLNEVLNVFQNKKNAESNLKTFRDSCINTEPIRKNLIQSKTVQYSIEENYSINGDGKFTVMNYQPDVYVSYIDLKKHKSSSIPQMKVEELKHSLKEKTISKDAIEEANRMFATIKKQRSDDNNRPLIRSGPRILPVVKTNTTSNEPVYELKCSDNLLNSGDSVRHCKDCAYLYCHYERYLKTGICEICQQNSRQSPHQHICCRE</sequence>
<keyword evidence="3" id="KW-1185">Reference proteome</keyword>
<evidence type="ECO:0000256" key="1">
    <source>
        <dbReference type="SAM" id="MobiDB-lite"/>
    </source>
</evidence>
<dbReference type="Proteomes" id="UP000324832">
    <property type="component" value="Unassembled WGS sequence"/>
</dbReference>
<feature type="region of interest" description="Disordered" evidence="1">
    <location>
        <begin position="41"/>
        <end position="62"/>
    </location>
</feature>
<accession>A0A5E4R5Y6</accession>